<evidence type="ECO:0000313" key="3">
    <source>
        <dbReference type="Proteomes" id="UP000005238"/>
    </source>
</evidence>
<evidence type="ECO:0000256" key="1">
    <source>
        <dbReference type="SAM" id="Phobius"/>
    </source>
</evidence>
<sequence length="323" mass="35933">MTDAPAEAVRMLEIPCLVAGVGYSFTVKIGGNKTAERLREVAWSEMHRKIKAEVKQPLVKEGPGIVAVDGLDAYDVDTPPSPTAPRPAAADGTDTFLTPIRRAVSLILTTLTPSLEAGRTWCCGKRLPECSLHLAKGPKWLLMDKWFTMNRGVGRTLKRGKVPFLLTWFSLTAQNVMGPSILSSDNFGFPEHIVPGTMCVLIHNVPEHVKENLRLATANSIYYYEMEYAQGRAELFDLCAWICAVLSLAFGVYLYAIDENVVRGLFVDFTSDNGRLWTVAIERAAFWFFPLLGAAMLKMKGRYVLMSSNLEERIDYAKVADIY</sequence>
<dbReference type="HOGENOM" id="CLU_861865_0_0_1"/>
<name>H3HAB3_PHYRM</name>
<dbReference type="VEuPathDB" id="FungiDB:KRP23_1944"/>
<dbReference type="VEuPathDB" id="FungiDB:KRP23_1942"/>
<dbReference type="VEuPathDB" id="FungiDB:KRP23_1945"/>
<evidence type="ECO:0000313" key="2">
    <source>
        <dbReference type="EnsemblProtists" id="Phyra87831"/>
    </source>
</evidence>
<dbReference type="InParanoid" id="H3HAB3"/>
<feature type="transmembrane region" description="Helical" evidence="1">
    <location>
        <begin position="235"/>
        <end position="256"/>
    </location>
</feature>
<reference evidence="3" key="1">
    <citation type="journal article" date="2006" name="Science">
        <title>Phytophthora genome sequences uncover evolutionary origins and mechanisms of pathogenesis.</title>
        <authorList>
            <person name="Tyler B.M."/>
            <person name="Tripathy S."/>
            <person name="Zhang X."/>
            <person name="Dehal P."/>
            <person name="Jiang R.H."/>
            <person name="Aerts A."/>
            <person name="Arredondo F.D."/>
            <person name="Baxter L."/>
            <person name="Bensasson D."/>
            <person name="Beynon J.L."/>
            <person name="Chapman J."/>
            <person name="Damasceno C.M."/>
            <person name="Dorrance A.E."/>
            <person name="Dou D."/>
            <person name="Dickerman A.W."/>
            <person name="Dubchak I.L."/>
            <person name="Garbelotto M."/>
            <person name="Gijzen M."/>
            <person name="Gordon S.G."/>
            <person name="Govers F."/>
            <person name="Grunwald N.J."/>
            <person name="Huang W."/>
            <person name="Ivors K.L."/>
            <person name="Jones R.W."/>
            <person name="Kamoun S."/>
            <person name="Krampis K."/>
            <person name="Lamour K.H."/>
            <person name="Lee M.K."/>
            <person name="McDonald W.H."/>
            <person name="Medina M."/>
            <person name="Meijer H.J."/>
            <person name="Nordberg E.K."/>
            <person name="Maclean D.J."/>
            <person name="Ospina-Giraldo M.D."/>
            <person name="Morris P.F."/>
            <person name="Phuntumart V."/>
            <person name="Putnam N.H."/>
            <person name="Rash S."/>
            <person name="Rose J.K."/>
            <person name="Sakihama Y."/>
            <person name="Salamov A.A."/>
            <person name="Savidor A."/>
            <person name="Scheuring C.F."/>
            <person name="Smith B.M."/>
            <person name="Sobral B.W."/>
            <person name="Terry A."/>
            <person name="Torto-Alalibo T.A."/>
            <person name="Win J."/>
            <person name="Xu Z."/>
            <person name="Zhang H."/>
            <person name="Grigoriev I.V."/>
            <person name="Rokhsar D.S."/>
            <person name="Boore J.L."/>
        </authorList>
    </citation>
    <scope>NUCLEOTIDE SEQUENCE [LARGE SCALE GENOMIC DNA]</scope>
    <source>
        <strain evidence="3">Pr102</strain>
    </source>
</reference>
<keyword evidence="1" id="KW-1133">Transmembrane helix</keyword>
<keyword evidence="1" id="KW-0812">Transmembrane</keyword>
<protein>
    <submittedName>
        <fullName evidence="2">Uncharacterized protein</fullName>
    </submittedName>
</protein>
<dbReference type="VEuPathDB" id="FungiDB:KRP23_1947"/>
<feature type="transmembrane region" description="Helical" evidence="1">
    <location>
        <begin position="276"/>
        <end position="297"/>
    </location>
</feature>
<keyword evidence="1" id="KW-0472">Membrane</keyword>
<dbReference type="VEuPathDB" id="FungiDB:KRP23_1941"/>
<accession>H3HAB3</accession>
<organism evidence="2 3">
    <name type="scientific">Phytophthora ramorum</name>
    <name type="common">Sudden oak death agent</name>
    <dbReference type="NCBI Taxonomy" id="164328"/>
    <lineage>
        <taxon>Eukaryota</taxon>
        <taxon>Sar</taxon>
        <taxon>Stramenopiles</taxon>
        <taxon>Oomycota</taxon>
        <taxon>Peronosporomycetes</taxon>
        <taxon>Peronosporales</taxon>
        <taxon>Peronosporaceae</taxon>
        <taxon>Phytophthora</taxon>
    </lineage>
</organism>
<dbReference type="AlphaFoldDB" id="H3HAB3"/>
<dbReference type="OrthoDB" id="146136at2759"/>
<reference evidence="2" key="2">
    <citation type="submission" date="2015-06" db="UniProtKB">
        <authorList>
            <consortium name="EnsemblProtists"/>
        </authorList>
    </citation>
    <scope>IDENTIFICATION</scope>
    <source>
        <strain evidence="2">Pr102</strain>
    </source>
</reference>
<dbReference type="Proteomes" id="UP000005238">
    <property type="component" value="Unassembled WGS sequence"/>
</dbReference>
<dbReference type="VEuPathDB" id="FungiDB:KRP23_1946"/>
<dbReference type="EnsemblProtists" id="Phyra87831">
    <property type="protein sequence ID" value="Phyra87831"/>
    <property type="gene ID" value="Phyra87831"/>
</dbReference>
<dbReference type="EMBL" id="DS568421">
    <property type="status" value="NOT_ANNOTATED_CDS"/>
    <property type="molecule type" value="Genomic_DNA"/>
</dbReference>
<dbReference type="VEuPathDB" id="FungiDB:KRP23_1943"/>
<dbReference type="VEuPathDB" id="FungiDB:KRP23_1948"/>
<keyword evidence="3" id="KW-1185">Reference proteome</keyword>
<proteinExistence type="predicted"/>